<comment type="subcellular location">
    <subcellularLocation>
        <location evidence="1">Cell membrane</location>
        <topology evidence="1">Multi-pass membrane protein</topology>
    </subcellularLocation>
</comment>
<dbReference type="FunFam" id="1.10.3470.10:FF:000001">
    <property type="entry name" value="Vitamin B12 ABC transporter permease BtuC"/>
    <property type="match status" value="1"/>
</dbReference>
<keyword evidence="4" id="KW-1003">Cell membrane</keyword>
<name>A0A1W6P3F8_9RHOB</name>
<dbReference type="InterPro" id="IPR000522">
    <property type="entry name" value="ABC_transptr_permease_BtuC"/>
</dbReference>
<proteinExistence type="inferred from homology"/>
<feature type="transmembrane region" description="Helical" evidence="8">
    <location>
        <begin position="68"/>
        <end position="85"/>
    </location>
</feature>
<feature type="transmembrane region" description="Helical" evidence="8">
    <location>
        <begin position="150"/>
        <end position="176"/>
    </location>
</feature>
<evidence type="ECO:0000256" key="4">
    <source>
        <dbReference type="ARBA" id="ARBA00022475"/>
    </source>
</evidence>
<dbReference type="SUPFAM" id="SSF81345">
    <property type="entry name" value="ABC transporter involved in vitamin B12 uptake, BtuC"/>
    <property type="match status" value="1"/>
</dbReference>
<keyword evidence="5 8" id="KW-0812">Transmembrane</keyword>
<evidence type="ECO:0000256" key="1">
    <source>
        <dbReference type="ARBA" id="ARBA00004651"/>
    </source>
</evidence>
<feature type="transmembrane region" description="Helical" evidence="8">
    <location>
        <begin position="97"/>
        <end position="117"/>
    </location>
</feature>
<evidence type="ECO:0000313" key="10">
    <source>
        <dbReference type="Proteomes" id="UP000242447"/>
    </source>
</evidence>
<comment type="similarity">
    <text evidence="2">Belongs to the binding-protein-dependent transport system permease family. FecCD subfamily.</text>
</comment>
<geneLocation type="plasmid" evidence="9">
    <name>unnamed1</name>
</geneLocation>
<accession>A0A1W6P3F8</accession>
<dbReference type="AlphaFoldDB" id="A0A1W6P3F8"/>
<evidence type="ECO:0000256" key="6">
    <source>
        <dbReference type="ARBA" id="ARBA00022989"/>
    </source>
</evidence>
<dbReference type="KEGG" id="kro:BVG79_p1000204"/>
<dbReference type="OrthoDB" id="9811975at2"/>
<keyword evidence="9" id="KW-0614">Plasmid</keyword>
<dbReference type="PANTHER" id="PTHR30472:SF1">
    <property type="entry name" value="FE(3+) DICITRATE TRANSPORT SYSTEM PERMEASE PROTEIN FECC-RELATED"/>
    <property type="match status" value="1"/>
</dbReference>
<evidence type="ECO:0000256" key="8">
    <source>
        <dbReference type="SAM" id="Phobius"/>
    </source>
</evidence>
<keyword evidence="7 8" id="KW-0472">Membrane</keyword>
<dbReference type="GO" id="GO:0022857">
    <property type="term" value="F:transmembrane transporter activity"/>
    <property type="evidence" value="ECO:0007669"/>
    <property type="project" value="InterPro"/>
</dbReference>
<evidence type="ECO:0000256" key="3">
    <source>
        <dbReference type="ARBA" id="ARBA00022448"/>
    </source>
</evidence>
<feature type="transmembrane region" description="Helical" evidence="8">
    <location>
        <begin position="282"/>
        <end position="300"/>
    </location>
</feature>
<evidence type="ECO:0000256" key="2">
    <source>
        <dbReference type="ARBA" id="ARBA00007935"/>
    </source>
</evidence>
<dbReference type="RefSeq" id="WP_085787593.1">
    <property type="nucleotide sequence ID" value="NZ_CP019938.1"/>
</dbReference>
<dbReference type="PROSITE" id="PS51257">
    <property type="entry name" value="PROKAR_LIPOPROTEIN"/>
    <property type="match status" value="1"/>
</dbReference>
<evidence type="ECO:0000256" key="5">
    <source>
        <dbReference type="ARBA" id="ARBA00022692"/>
    </source>
</evidence>
<feature type="transmembrane region" description="Helical" evidence="8">
    <location>
        <begin position="12"/>
        <end position="33"/>
    </location>
</feature>
<dbReference type="GO" id="GO:0005886">
    <property type="term" value="C:plasma membrane"/>
    <property type="evidence" value="ECO:0007669"/>
    <property type="project" value="UniProtKB-SubCell"/>
</dbReference>
<organism evidence="9 10">
    <name type="scientific">Ketogulonicigenium robustum</name>
    <dbReference type="NCBI Taxonomy" id="92947"/>
    <lineage>
        <taxon>Bacteria</taxon>
        <taxon>Pseudomonadati</taxon>
        <taxon>Pseudomonadota</taxon>
        <taxon>Alphaproteobacteria</taxon>
        <taxon>Rhodobacterales</taxon>
        <taxon>Roseobacteraceae</taxon>
        <taxon>Ketogulonicigenium</taxon>
    </lineage>
</organism>
<dbReference type="GO" id="GO:0033214">
    <property type="term" value="P:siderophore-iron import into cell"/>
    <property type="evidence" value="ECO:0007669"/>
    <property type="project" value="TreeGrafter"/>
</dbReference>
<keyword evidence="6 8" id="KW-1133">Transmembrane helix</keyword>
<dbReference type="Proteomes" id="UP000242447">
    <property type="component" value="Plasmid unnamed1"/>
</dbReference>
<dbReference type="InterPro" id="IPR037294">
    <property type="entry name" value="ABC_BtuC-like"/>
</dbReference>
<feature type="transmembrane region" description="Helical" evidence="8">
    <location>
        <begin position="243"/>
        <end position="270"/>
    </location>
</feature>
<protein>
    <submittedName>
        <fullName evidence="9">Iron complex transport system permease protein</fullName>
    </submittedName>
</protein>
<evidence type="ECO:0000256" key="7">
    <source>
        <dbReference type="ARBA" id="ARBA00023136"/>
    </source>
</evidence>
<dbReference type="PANTHER" id="PTHR30472">
    <property type="entry name" value="FERRIC ENTEROBACTIN TRANSPORT SYSTEM PERMEASE PROTEIN"/>
    <property type="match status" value="1"/>
</dbReference>
<reference evidence="9 10" key="1">
    <citation type="submission" date="2017-02" db="EMBL/GenBank/DDBJ databases">
        <title>Ketogulonicigenium robustum SPU B003 Genome sequencing and assembly.</title>
        <authorList>
            <person name="Li Y."/>
            <person name="Liu L."/>
            <person name="Wang C."/>
            <person name="Zhang M."/>
            <person name="Zhang T."/>
            <person name="Zhang Y."/>
        </authorList>
    </citation>
    <scope>NUCLEOTIDE SEQUENCE [LARGE SCALE GENOMIC DNA]</scope>
    <source>
        <strain evidence="9 10">SPU_B003</strain>
        <plasmid evidence="9 10">unnamed1</plasmid>
    </source>
</reference>
<gene>
    <name evidence="9" type="primary">fhuB</name>
    <name evidence="9" type="ORF">BVG79_p1000204</name>
</gene>
<feature type="transmembrane region" description="Helical" evidence="8">
    <location>
        <begin position="312"/>
        <end position="332"/>
    </location>
</feature>
<keyword evidence="3" id="KW-0813">Transport</keyword>
<feature type="transmembrane region" description="Helical" evidence="8">
    <location>
        <begin position="123"/>
        <end position="143"/>
    </location>
</feature>
<dbReference type="EMBL" id="CP019938">
    <property type="protein sequence ID" value="ARO16006.1"/>
    <property type="molecule type" value="Genomic_DNA"/>
</dbReference>
<sequence length="335" mass="34332">MTEALKAPARVGLPALGLLALACAAMVIVHIAVGAKPIAFTTVAQALVAPDPTQFDHAVVRNLRLPRALFAATVGAALAVAGALMQGITRNPLAAPGVLGLTMGASFAVVIGGSLAGLTQVAFVPPLAAGGALFAALLVWAIARAVPGGLTVLTLLLAGAAVSTFLGALITLSQLLDAQNYERLRGWLVGTLSGRSMTVFWVVLPWLAAALAGALLIARQITVMAMGEDVATALGLRTGWLRFWALAIVVTLTACAVALAGPLGFIGLVVPHAVRLIVGSDYRWIIPCALLAGATYLLGVDTLARILIAPREIATGILTAMLGAPLFIWLVWSRA</sequence>
<keyword evidence="10" id="KW-1185">Reference proteome</keyword>
<feature type="transmembrane region" description="Helical" evidence="8">
    <location>
        <begin position="196"/>
        <end position="218"/>
    </location>
</feature>
<dbReference type="Pfam" id="PF01032">
    <property type="entry name" value="FecCD"/>
    <property type="match status" value="1"/>
</dbReference>
<dbReference type="Gene3D" id="1.10.3470.10">
    <property type="entry name" value="ABC transporter involved in vitamin B12 uptake, BtuC"/>
    <property type="match status" value="1"/>
</dbReference>
<dbReference type="CDD" id="cd06550">
    <property type="entry name" value="TM_ABC_iron-siderophores_like"/>
    <property type="match status" value="1"/>
</dbReference>
<evidence type="ECO:0000313" key="9">
    <source>
        <dbReference type="EMBL" id="ARO16006.1"/>
    </source>
</evidence>